<dbReference type="PANTHER" id="PTHR43214:SF43">
    <property type="entry name" value="TWO-COMPONENT RESPONSE REGULATOR"/>
    <property type="match status" value="1"/>
</dbReference>
<dbReference type="InterPro" id="IPR058245">
    <property type="entry name" value="NreC/VraR/RcsB-like_REC"/>
</dbReference>
<dbReference type="InterPro" id="IPR011006">
    <property type="entry name" value="CheY-like_superfamily"/>
</dbReference>
<dbReference type="InterPro" id="IPR039420">
    <property type="entry name" value="WalR-like"/>
</dbReference>
<feature type="modified residue" description="4-aspartylphosphate" evidence="3">
    <location>
        <position position="66"/>
    </location>
</feature>
<dbReference type="SUPFAM" id="SSF46894">
    <property type="entry name" value="C-terminal effector domain of the bipartite response regulators"/>
    <property type="match status" value="1"/>
</dbReference>
<organism evidence="6 7">
    <name type="scientific">Pedobacter ginsengiterrae</name>
    <dbReference type="NCBI Taxonomy" id="871696"/>
    <lineage>
        <taxon>Bacteria</taxon>
        <taxon>Pseudomonadati</taxon>
        <taxon>Bacteroidota</taxon>
        <taxon>Sphingobacteriia</taxon>
        <taxon>Sphingobacteriales</taxon>
        <taxon>Sphingobacteriaceae</taxon>
        <taxon>Pedobacter</taxon>
    </lineage>
</organism>
<evidence type="ECO:0000313" key="6">
    <source>
        <dbReference type="EMBL" id="GAA3956479.1"/>
    </source>
</evidence>
<dbReference type="Gene3D" id="3.40.50.2300">
    <property type="match status" value="1"/>
</dbReference>
<name>A0ABP7NY31_9SPHI</name>
<dbReference type="PANTHER" id="PTHR43214">
    <property type="entry name" value="TWO-COMPONENT RESPONSE REGULATOR"/>
    <property type="match status" value="1"/>
</dbReference>
<gene>
    <name evidence="6" type="ORF">GCM10022246_08010</name>
</gene>
<dbReference type="CDD" id="cd06170">
    <property type="entry name" value="LuxR_C_like"/>
    <property type="match status" value="1"/>
</dbReference>
<evidence type="ECO:0000256" key="3">
    <source>
        <dbReference type="PROSITE-ProRule" id="PRU00169"/>
    </source>
</evidence>
<dbReference type="Proteomes" id="UP001501081">
    <property type="component" value="Unassembled WGS sequence"/>
</dbReference>
<dbReference type="SUPFAM" id="SSF52172">
    <property type="entry name" value="CheY-like"/>
    <property type="match status" value="1"/>
</dbReference>
<feature type="domain" description="Response regulatory" evidence="5">
    <location>
        <begin position="14"/>
        <end position="131"/>
    </location>
</feature>
<comment type="caution">
    <text evidence="6">The sequence shown here is derived from an EMBL/GenBank/DDBJ whole genome shotgun (WGS) entry which is preliminary data.</text>
</comment>
<keyword evidence="7" id="KW-1185">Reference proteome</keyword>
<evidence type="ECO:0000313" key="7">
    <source>
        <dbReference type="Proteomes" id="UP001501081"/>
    </source>
</evidence>
<dbReference type="PROSITE" id="PS50110">
    <property type="entry name" value="RESPONSE_REGULATORY"/>
    <property type="match status" value="1"/>
</dbReference>
<dbReference type="Pfam" id="PF00196">
    <property type="entry name" value="GerE"/>
    <property type="match status" value="1"/>
</dbReference>
<proteinExistence type="predicted"/>
<dbReference type="PROSITE" id="PS50043">
    <property type="entry name" value="HTH_LUXR_2"/>
    <property type="match status" value="1"/>
</dbReference>
<keyword evidence="1 3" id="KW-0597">Phosphoprotein</keyword>
<dbReference type="PRINTS" id="PR00038">
    <property type="entry name" value="HTHLUXR"/>
</dbReference>
<sequence>MIELSETENMKILRIILAEDHAVVRHGIKRLIDEQDDMQVIAEASNGQQVLDFLASGKTADIILSDVNMPELDGFGLFNNIRVSSPNIKTVALSMLDSERQIKKCFLAGCSAYLTKSAEPQELIYALRCVGQGKKFVCSESVEKLVPFRNQEMNRDEENAVNLPDFTEREMEILELIAKGMTNQEIADKIFLSKRTVEGHRQSLIDKTQSRNTAVLVHYAMIHSLIA</sequence>
<reference evidence="7" key="1">
    <citation type="journal article" date="2019" name="Int. J. Syst. Evol. Microbiol.">
        <title>The Global Catalogue of Microorganisms (GCM) 10K type strain sequencing project: providing services to taxonomists for standard genome sequencing and annotation.</title>
        <authorList>
            <consortium name="The Broad Institute Genomics Platform"/>
            <consortium name="The Broad Institute Genome Sequencing Center for Infectious Disease"/>
            <person name="Wu L."/>
            <person name="Ma J."/>
        </authorList>
    </citation>
    <scope>NUCLEOTIDE SEQUENCE [LARGE SCALE GENOMIC DNA]</scope>
    <source>
        <strain evidence="7">JCM 17338</strain>
    </source>
</reference>
<evidence type="ECO:0000256" key="1">
    <source>
        <dbReference type="ARBA" id="ARBA00022553"/>
    </source>
</evidence>
<dbReference type="InterPro" id="IPR016032">
    <property type="entry name" value="Sig_transdc_resp-reg_C-effctor"/>
</dbReference>
<dbReference type="SMART" id="SM00448">
    <property type="entry name" value="REC"/>
    <property type="match status" value="1"/>
</dbReference>
<dbReference type="EMBL" id="BAABAK010000003">
    <property type="protein sequence ID" value="GAA3956479.1"/>
    <property type="molecule type" value="Genomic_DNA"/>
</dbReference>
<dbReference type="InterPro" id="IPR001789">
    <property type="entry name" value="Sig_transdc_resp-reg_receiver"/>
</dbReference>
<evidence type="ECO:0000259" key="4">
    <source>
        <dbReference type="PROSITE" id="PS50043"/>
    </source>
</evidence>
<evidence type="ECO:0000259" key="5">
    <source>
        <dbReference type="PROSITE" id="PS50110"/>
    </source>
</evidence>
<feature type="domain" description="HTH luxR-type" evidence="4">
    <location>
        <begin position="159"/>
        <end position="224"/>
    </location>
</feature>
<dbReference type="CDD" id="cd17535">
    <property type="entry name" value="REC_NarL-like"/>
    <property type="match status" value="1"/>
</dbReference>
<dbReference type="InterPro" id="IPR000792">
    <property type="entry name" value="Tscrpt_reg_LuxR_C"/>
</dbReference>
<dbReference type="SMART" id="SM00421">
    <property type="entry name" value="HTH_LUXR"/>
    <property type="match status" value="1"/>
</dbReference>
<protein>
    <submittedName>
        <fullName evidence="6">Response regulator transcription factor</fullName>
    </submittedName>
</protein>
<dbReference type="PROSITE" id="PS00622">
    <property type="entry name" value="HTH_LUXR_1"/>
    <property type="match status" value="1"/>
</dbReference>
<keyword evidence="2" id="KW-0238">DNA-binding</keyword>
<dbReference type="Pfam" id="PF00072">
    <property type="entry name" value="Response_reg"/>
    <property type="match status" value="1"/>
</dbReference>
<accession>A0ABP7NY31</accession>
<evidence type="ECO:0000256" key="2">
    <source>
        <dbReference type="ARBA" id="ARBA00023125"/>
    </source>
</evidence>